<dbReference type="InterPro" id="IPR002126">
    <property type="entry name" value="Cadherin-like_dom"/>
</dbReference>
<dbReference type="InterPro" id="IPR050971">
    <property type="entry name" value="Cadherin-domain_protein"/>
</dbReference>
<gene>
    <name evidence="11" type="ORF">FSP39_007616</name>
</gene>
<feature type="domain" description="Cadherin" evidence="10">
    <location>
        <begin position="556"/>
        <end position="639"/>
    </location>
</feature>
<dbReference type="GO" id="GO:0005911">
    <property type="term" value="C:cell-cell junction"/>
    <property type="evidence" value="ECO:0007669"/>
    <property type="project" value="TreeGrafter"/>
</dbReference>
<dbReference type="GO" id="GO:0016020">
    <property type="term" value="C:membrane"/>
    <property type="evidence" value="ECO:0007669"/>
    <property type="project" value="UniProtKB-SubCell"/>
</dbReference>
<dbReference type="AlphaFoldDB" id="A0AA89BQQ5"/>
<dbReference type="SUPFAM" id="SSF49313">
    <property type="entry name" value="Cadherin-like"/>
    <property type="match status" value="3"/>
</dbReference>
<dbReference type="Gene3D" id="2.60.40.60">
    <property type="entry name" value="Cadherins"/>
    <property type="match status" value="3"/>
</dbReference>
<evidence type="ECO:0000256" key="9">
    <source>
        <dbReference type="SAM" id="Phobius"/>
    </source>
</evidence>
<keyword evidence="6 9" id="KW-1133">Transmembrane helix</keyword>
<protein>
    <recommendedName>
        <fullName evidence="10">Cadherin domain-containing protein</fullName>
    </recommendedName>
</protein>
<evidence type="ECO:0000256" key="4">
    <source>
        <dbReference type="ARBA" id="ARBA00022837"/>
    </source>
</evidence>
<evidence type="ECO:0000313" key="11">
    <source>
        <dbReference type="EMBL" id="KAK3087566.1"/>
    </source>
</evidence>
<dbReference type="InterPro" id="IPR015919">
    <property type="entry name" value="Cadherin-like_sf"/>
</dbReference>
<feature type="domain" description="Cadherin" evidence="10">
    <location>
        <begin position="640"/>
        <end position="748"/>
    </location>
</feature>
<evidence type="ECO:0000256" key="2">
    <source>
        <dbReference type="ARBA" id="ARBA00022692"/>
    </source>
</evidence>
<accession>A0AA89BQQ5</accession>
<comment type="subcellular location">
    <subcellularLocation>
        <location evidence="1">Membrane</location>
    </subcellularLocation>
</comment>
<organism evidence="11 12">
    <name type="scientific">Pinctada imbricata</name>
    <name type="common">Atlantic pearl-oyster</name>
    <name type="synonym">Pinctada martensii</name>
    <dbReference type="NCBI Taxonomy" id="66713"/>
    <lineage>
        <taxon>Eukaryota</taxon>
        <taxon>Metazoa</taxon>
        <taxon>Spiralia</taxon>
        <taxon>Lophotrochozoa</taxon>
        <taxon>Mollusca</taxon>
        <taxon>Bivalvia</taxon>
        <taxon>Autobranchia</taxon>
        <taxon>Pteriomorphia</taxon>
        <taxon>Pterioida</taxon>
        <taxon>Pterioidea</taxon>
        <taxon>Pteriidae</taxon>
        <taxon>Pinctada</taxon>
    </lineage>
</organism>
<evidence type="ECO:0000259" key="10">
    <source>
        <dbReference type="PROSITE" id="PS50268"/>
    </source>
</evidence>
<evidence type="ECO:0000256" key="8">
    <source>
        <dbReference type="PROSITE-ProRule" id="PRU00043"/>
    </source>
</evidence>
<keyword evidence="3" id="KW-0677">Repeat</keyword>
<dbReference type="Proteomes" id="UP001186944">
    <property type="component" value="Unassembled WGS sequence"/>
</dbReference>
<evidence type="ECO:0000256" key="1">
    <source>
        <dbReference type="ARBA" id="ARBA00004370"/>
    </source>
</evidence>
<comment type="caution">
    <text evidence="11">The sequence shown here is derived from an EMBL/GenBank/DDBJ whole genome shotgun (WGS) entry which is preliminary data.</text>
</comment>
<dbReference type="PRINTS" id="PR00205">
    <property type="entry name" value="CADHERIN"/>
</dbReference>
<dbReference type="PANTHER" id="PTHR24025">
    <property type="entry name" value="DESMOGLEIN FAMILY MEMBER"/>
    <property type="match status" value="1"/>
</dbReference>
<keyword evidence="5" id="KW-0130">Cell adhesion</keyword>
<sequence>MDIPRGIPVLVKDLRREKRRKITRGYSYLTTDSSYTFDCCGVVTTWEVLIQAEGTIKLQVWRPAGTQYRLVGENSYNFNTADQLTVQTLNVAVGSQVSVQVNDHIGWTTAGMDMVPYQSGAGSVNGNLRQSISPSLGSSYDWSSASSINGRTYPVRATTGPNSPPSFTNLDNTVTFSDQDAQPASVYTLSVTDPNLRDITSLIIKQLTQTSSFSYTNATKTVVPSMWNVGTYDIQFTVEDPCGNVATNTLTVVIENTVPDITNLPDSTDLFESTYEEKKLSPDLVVQDLHTYSCSMAGTSPSNGPFTVKKPSGSNSYAVFLRAGDPISKGLIYSQNSQWTVHVACTDEHGGVGTGDFTVNLREDQPPTIDNLPDGVVEATENLRDHKVESYDVYVYVNDTKNVVGPKVLTIHIDDINHLPVITNLPTSTISVNENTAIDTQVFKVNVSDLNPGDTSTFTATYSPGEGENYFTIDPNTGIVTVNGDIDYEALYQNNPRMLSFGMTVTANDGRENSESKYLQINIADVNEPQTSFAKPVYRIPAGEGWHGRVLANPFFEVIDPDLFDQQAYTASCINNNGRFIMDNRTGIITQATEYDLDEPGQESKNIFCRTTATDKAGHTVTASLWIELEEENDNPPVLNKEDYDFSVQRYAAVRTTIGTPRATDEDVKTEHKESVMSLTGPYADYFGVDDAGNVYLAKSVVGLGVTRFDLTLTATNVKLSNRNTTLSDSAPVTIVIIDPPSTTPPVVVTTPVPTADSGSGNNNVTPTDYNPWDDDEFLAWFIPAMILLAFMLCLLLYILYRCCRNPGLCQNMCNHLRNAKW</sequence>
<dbReference type="CDD" id="cd11304">
    <property type="entry name" value="Cadherin_repeat"/>
    <property type="match status" value="2"/>
</dbReference>
<evidence type="ECO:0000256" key="6">
    <source>
        <dbReference type="ARBA" id="ARBA00022989"/>
    </source>
</evidence>
<reference evidence="11" key="1">
    <citation type="submission" date="2019-08" db="EMBL/GenBank/DDBJ databases">
        <title>The improved chromosome-level genome for the pearl oyster Pinctada fucata martensii using PacBio sequencing and Hi-C.</title>
        <authorList>
            <person name="Zheng Z."/>
        </authorList>
    </citation>
    <scope>NUCLEOTIDE SEQUENCE</scope>
    <source>
        <strain evidence="11">ZZ-2019</strain>
        <tissue evidence="11">Adductor muscle</tissue>
    </source>
</reference>
<dbReference type="PANTHER" id="PTHR24025:SF23">
    <property type="entry name" value="NEURAL-CADHERIN"/>
    <property type="match status" value="1"/>
</dbReference>
<feature type="transmembrane region" description="Helical" evidence="9">
    <location>
        <begin position="778"/>
        <end position="801"/>
    </location>
</feature>
<feature type="domain" description="Cadherin" evidence="10">
    <location>
        <begin position="424"/>
        <end position="538"/>
    </location>
</feature>
<feature type="domain" description="Cadherin" evidence="10">
    <location>
        <begin position="300"/>
        <end position="422"/>
    </location>
</feature>
<evidence type="ECO:0000313" key="12">
    <source>
        <dbReference type="Proteomes" id="UP001186944"/>
    </source>
</evidence>
<dbReference type="Pfam" id="PF00028">
    <property type="entry name" value="Cadherin"/>
    <property type="match status" value="1"/>
</dbReference>
<dbReference type="PROSITE" id="PS50268">
    <property type="entry name" value="CADHERIN_2"/>
    <property type="match status" value="4"/>
</dbReference>
<evidence type="ECO:0000256" key="5">
    <source>
        <dbReference type="ARBA" id="ARBA00022889"/>
    </source>
</evidence>
<name>A0AA89BQQ5_PINIB</name>
<evidence type="ECO:0000256" key="3">
    <source>
        <dbReference type="ARBA" id="ARBA00022737"/>
    </source>
</evidence>
<keyword evidence="7 9" id="KW-0472">Membrane</keyword>
<dbReference type="SMART" id="SM00112">
    <property type="entry name" value="CA"/>
    <property type="match status" value="2"/>
</dbReference>
<proteinExistence type="predicted"/>
<keyword evidence="4 8" id="KW-0106">Calcium</keyword>
<keyword evidence="12" id="KW-1185">Reference proteome</keyword>
<dbReference type="EMBL" id="VSWD01000011">
    <property type="protein sequence ID" value="KAK3087566.1"/>
    <property type="molecule type" value="Genomic_DNA"/>
</dbReference>
<dbReference type="GO" id="GO:0005509">
    <property type="term" value="F:calcium ion binding"/>
    <property type="evidence" value="ECO:0007669"/>
    <property type="project" value="UniProtKB-UniRule"/>
</dbReference>
<dbReference type="GO" id="GO:0007156">
    <property type="term" value="P:homophilic cell adhesion via plasma membrane adhesion molecules"/>
    <property type="evidence" value="ECO:0007669"/>
    <property type="project" value="InterPro"/>
</dbReference>
<evidence type="ECO:0000256" key="7">
    <source>
        <dbReference type="ARBA" id="ARBA00023136"/>
    </source>
</evidence>
<keyword evidence="2 9" id="KW-0812">Transmembrane</keyword>